<dbReference type="OrthoDB" id="192696at2"/>
<feature type="chain" id="PRO_5022979694" evidence="4">
    <location>
        <begin position="24"/>
        <end position="341"/>
    </location>
</feature>
<keyword evidence="3" id="KW-0443">Lipid metabolism</keyword>
<dbReference type="GO" id="GO:0016042">
    <property type="term" value="P:lipid catabolic process"/>
    <property type="evidence" value="ECO:0007669"/>
    <property type="project" value="UniProtKB-KW"/>
</dbReference>
<dbReference type="SUPFAM" id="SSF53474">
    <property type="entry name" value="alpha/beta-Hydrolases"/>
    <property type="match status" value="1"/>
</dbReference>
<evidence type="ECO:0000256" key="3">
    <source>
        <dbReference type="ARBA" id="ARBA00023098"/>
    </source>
</evidence>
<dbReference type="RefSeq" id="WP_146458566.1">
    <property type="nucleotide sequence ID" value="NZ_SJPW01000004.1"/>
</dbReference>
<keyword evidence="1 5" id="KW-0378">Hydrolase</keyword>
<evidence type="ECO:0000313" key="6">
    <source>
        <dbReference type="Proteomes" id="UP000318288"/>
    </source>
</evidence>
<dbReference type="Gene3D" id="3.40.50.1820">
    <property type="entry name" value="alpha/beta hydrolase"/>
    <property type="match status" value="1"/>
</dbReference>
<keyword evidence="2" id="KW-0442">Lipid degradation</keyword>
<feature type="signal peptide" evidence="4">
    <location>
        <begin position="1"/>
        <end position="23"/>
    </location>
</feature>
<keyword evidence="6" id="KW-1185">Reference proteome</keyword>
<protein>
    <submittedName>
        <fullName evidence="5">Alpha/beta hydrolase family protein</fullName>
    </submittedName>
</protein>
<comment type="caution">
    <text evidence="5">The sequence shown here is derived from an EMBL/GenBank/DDBJ whole genome shotgun (WGS) entry which is preliminary data.</text>
</comment>
<dbReference type="EMBL" id="SJPW01000004">
    <property type="protein sequence ID" value="TWU54330.1"/>
    <property type="molecule type" value="Genomic_DNA"/>
</dbReference>
<name>A0A5C6F182_9BACT</name>
<dbReference type="GO" id="GO:0003847">
    <property type="term" value="F:1-alkyl-2-acetylglycerophosphocholine esterase activity"/>
    <property type="evidence" value="ECO:0007669"/>
    <property type="project" value="TreeGrafter"/>
</dbReference>
<evidence type="ECO:0000313" key="5">
    <source>
        <dbReference type="EMBL" id="TWU54330.1"/>
    </source>
</evidence>
<dbReference type="PANTHER" id="PTHR10272">
    <property type="entry name" value="PLATELET-ACTIVATING FACTOR ACETYLHYDROLASE"/>
    <property type="match status" value="1"/>
</dbReference>
<dbReference type="InterPro" id="IPR029058">
    <property type="entry name" value="AB_hydrolase_fold"/>
</dbReference>
<evidence type="ECO:0000256" key="4">
    <source>
        <dbReference type="SAM" id="SignalP"/>
    </source>
</evidence>
<gene>
    <name evidence="5" type="ORF">Poly51_30470</name>
</gene>
<dbReference type="Proteomes" id="UP000318288">
    <property type="component" value="Unassembled WGS sequence"/>
</dbReference>
<evidence type="ECO:0000256" key="2">
    <source>
        <dbReference type="ARBA" id="ARBA00022963"/>
    </source>
</evidence>
<dbReference type="AlphaFoldDB" id="A0A5C6F182"/>
<keyword evidence="4" id="KW-0732">Signal</keyword>
<accession>A0A5C6F182</accession>
<reference evidence="5 6" key="1">
    <citation type="submission" date="2019-02" db="EMBL/GenBank/DDBJ databases">
        <title>Deep-cultivation of Planctomycetes and their phenomic and genomic characterization uncovers novel biology.</title>
        <authorList>
            <person name="Wiegand S."/>
            <person name="Jogler M."/>
            <person name="Boedeker C."/>
            <person name="Pinto D."/>
            <person name="Vollmers J."/>
            <person name="Rivas-Marin E."/>
            <person name="Kohn T."/>
            <person name="Peeters S.H."/>
            <person name="Heuer A."/>
            <person name="Rast P."/>
            <person name="Oberbeckmann S."/>
            <person name="Bunk B."/>
            <person name="Jeske O."/>
            <person name="Meyerdierks A."/>
            <person name="Storesund J.E."/>
            <person name="Kallscheuer N."/>
            <person name="Luecker S."/>
            <person name="Lage O.M."/>
            <person name="Pohl T."/>
            <person name="Merkel B.J."/>
            <person name="Hornburger P."/>
            <person name="Mueller R.-W."/>
            <person name="Bruemmer F."/>
            <person name="Labrenz M."/>
            <person name="Spormann A.M."/>
            <person name="Op Den Camp H."/>
            <person name="Overmann J."/>
            <person name="Amann R."/>
            <person name="Jetten M.S.M."/>
            <person name="Mascher T."/>
            <person name="Medema M.H."/>
            <person name="Devos D.P."/>
            <person name="Kaster A.-K."/>
            <person name="Ovreas L."/>
            <person name="Rohde M."/>
            <person name="Galperin M.Y."/>
            <person name="Jogler C."/>
        </authorList>
    </citation>
    <scope>NUCLEOTIDE SEQUENCE [LARGE SCALE GENOMIC DNA]</scope>
    <source>
        <strain evidence="5 6">Poly51</strain>
    </source>
</reference>
<evidence type="ECO:0000256" key="1">
    <source>
        <dbReference type="ARBA" id="ARBA00022801"/>
    </source>
</evidence>
<proteinExistence type="predicted"/>
<sequence precursor="true">MKPIAISLVAFIAIAAFPGVSHAQPAPGEYDTTEIELLELADVARSGRIVPMKLHVPVGAGPFPVVIVSHGAGGNLNSNFAQAHHLATHGYLAVCLEHLGSNTEQAAAGGLRVGKTIAAMTRNAGEVLGRPKDVSFAIDQLTRLDTTHPSLQGKSDVNRIGMMGHSFGAYTTLAVCGARPALDWLDPKVGSGQGLGPDLSDKRVLCGVALSPQGPGEPFFLESSYRSIAVPLLGISGSLDKQQGFVPIHRKHSFQYWPSGDRYLLWINNAAHLHFSDSTGSKERRLNFANNRQDDVQAVSRAATLLFLDQYLKKAPGAKLQEKDLRSHMVGIVDKIELLVK</sequence>
<dbReference type="PANTHER" id="PTHR10272:SF0">
    <property type="entry name" value="PLATELET-ACTIVATING FACTOR ACETYLHYDROLASE"/>
    <property type="match status" value="1"/>
</dbReference>
<organism evidence="5 6">
    <name type="scientific">Rubripirellula tenax</name>
    <dbReference type="NCBI Taxonomy" id="2528015"/>
    <lineage>
        <taxon>Bacteria</taxon>
        <taxon>Pseudomonadati</taxon>
        <taxon>Planctomycetota</taxon>
        <taxon>Planctomycetia</taxon>
        <taxon>Pirellulales</taxon>
        <taxon>Pirellulaceae</taxon>
        <taxon>Rubripirellula</taxon>
    </lineage>
</organism>